<organism evidence="2 3">
    <name type="scientific">Virgibacillus sediminis</name>
    <dbReference type="NCBI Taxonomy" id="202260"/>
    <lineage>
        <taxon>Bacteria</taxon>
        <taxon>Bacillati</taxon>
        <taxon>Bacillota</taxon>
        <taxon>Bacilli</taxon>
        <taxon>Bacillales</taxon>
        <taxon>Bacillaceae</taxon>
        <taxon>Virgibacillus</taxon>
    </lineage>
</organism>
<reference evidence="3" key="1">
    <citation type="journal article" date="2019" name="Int. J. Syst. Evol. Microbiol.">
        <title>The Global Catalogue of Microorganisms (GCM) 10K type strain sequencing project: providing services to taxonomists for standard genome sequencing and annotation.</title>
        <authorList>
            <consortium name="The Broad Institute Genomics Platform"/>
            <consortium name="The Broad Institute Genome Sequencing Center for Infectious Disease"/>
            <person name="Wu L."/>
            <person name="Ma J."/>
        </authorList>
    </citation>
    <scope>NUCLEOTIDE SEQUENCE [LARGE SCALE GENOMIC DNA]</scope>
    <source>
        <strain evidence="3">KCTC 13193</strain>
    </source>
</reference>
<dbReference type="EMBL" id="JBHRRZ010000039">
    <property type="protein sequence ID" value="MFC2949864.1"/>
    <property type="molecule type" value="Genomic_DNA"/>
</dbReference>
<comment type="caution">
    <text evidence="2">The sequence shown here is derived from an EMBL/GenBank/DDBJ whole genome shotgun (WGS) entry which is preliminary data.</text>
</comment>
<protein>
    <submittedName>
        <fullName evidence="2">GNAT family N-acetyltransferase</fullName>
        <ecNumber evidence="2">2.3.-.-</ecNumber>
    </submittedName>
</protein>
<keyword evidence="2" id="KW-0808">Transferase</keyword>
<dbReference type="Gene3D" id="3.40.630.30">
    <property type="match status" value="1"/>
</dbReference>
<accession>A0ABV7AAN8</accession>
<name>A0ABV7AAN8_9BACI</name>
<keyword evidence="2" id="KW-0012">Acyltransferase</keyword>
<evidence type="ECO:0000313" key="2">
    <source>
        <dbReference type="EMBL" id="MFC2949864.1"/>
    </source>
</evidence>
<dbReference type="SUPFAM" id="SSF55729">
    <property type="entry name" value="Acyl-CoA N-acyltransferases (Nat)"/>
    <property type="match status" value="1"/>
</dbReference>
<sequence length="180" mass="21072">MTVELRFFERRDFHQLMEWVDSPEFLMQWAGPSFSFPLTEKQLDDYLEDSNLDRSEKYIYSVIQKDTGKLIGHISLVHIDRYNRSGRIGRVLVGDPKARGNRVGRQMVQSVLKIAFEELHLHRVSLGVFDFNKPAITCYENLGFQKEGLLRDTALVNGSYWNLWEMSLLEGEWEQLKGEI</sequence>
<evidence type="ECO:0000313" key="3">
    <source>
        <dbReference type="Proteomes" id="UP001595387"/>
    </source>
</evidence>
<dbReference type="PANTHER" id="PTHR43415:SF5">
    <property type="entry name" value="ACETYLTRANSFERASE"/>
    <property type="match status" value="1"/>
</dbReference>
<dbReference type="Pfam" id="PF13302">
    <property type="entry name" value="Acetyltransf_3"/>
    <property type="match status" value="1"/>
</dbReference>
<dbReference type="EC" id="2.3.-.-" evidence="2"/>
<dbReference type="PANTHER" id="PTHR43415">
    <property type="entry name" value="SPERMIDINE N(1)-ACETYLTRANSFERASE"/>
    <property type="match status" value="1"/>
</dbReference>
<feature type="domain" description="N-acetyltransferase" evidence="1">
    <location>
        <begin position="3"/>
        <end position="167"/>
    </location>
</feature>
<dbReference type="GO" id="GO:0016746">
    <property type="term" value="F:acyltransferase activity"/>
    <property type="evidence" value="ECO:0007669"/>
    <property type="project" value="UniProtKB-KW"/>
</dbReference>
<gene>
    <name evidence="2" type="ORF">ACFODW_16190</name>
</gene>
<dbReference type="InterPro" id="IPR000182">
    <property type="entry name" value="GNAT_dom"/>
</dbReference>
<dbReference type="Proteomes" id="UP001595387">
    <property type="component" value="Unassembled WGS sequence"/>
</dbReference>
<dbReference type="InterPro" id="IPR016181">
    <property type="entry name" value="Acyl_CoA_acyltransferase"/>
</dbReference>
<dbReference type="CDD" id="cd04301">
    <property type="entry name" value="NAT_SF"/>
    <property type="match status" value="1"/>
</dbReference>
<dbReference type="RefSeq" id="WP_390307951.1">
    <property type="nucleotide sequence ID" value="NZ_JBHRRZ010000039.1"/>
</dbReference>
<dbReference type="PROSITE" id="PS51186">
    <property type="entry name" value="GNAT"/>
    <property type="match status" value="1"/>
</dbReference>
<evidence type="ECO:0000259" key="1">
    <source>
        <dbReference type="PROSITE" id="PS51186"/>
    </source>
</evidence>
<proteinExistence type="predicted"/>
<keyword evidence="3" id="KW-1185">Reference proteome</keyword>